<sequence>MRAPSPSDLVSQLTTLAGPTEDAPVTIDNRPAARVKRIVWASQAARLRSSLTARMVHEIECAVTEDLDSMEMPEVFFTSVEFRGRVVTCDLDSAGTASIFGLIALDEYEELVEEAGDDALFGVDWDGVYITPARTRH</sequence>
<gene>
    <name evidence="1" type="ORF">DEW08_11990</name>
</gene>
<reference evidence="2" key="1">
    <citation type="submission" date="2018-05" db="EMBL/GenBank/DDBJ databases">
        <title>Azospirillum thermophila sp. nov., a novel isolated from hot spring.</title>
        <authorList>
            <person name="Zhao Z."/>
        </authorList>
    </citation>
    <scope>NUCLEOTIDE SEQUENCE [LARGE SCALE GENOMIC DNA]</scope>
    <source>
        <strain evidence="2">CFH 70021</strain>
    </source>
</reference>
<protein>
    <submittedName>
        <fullName evidence="1">Uncharacterized protein</fullName>
    </submittedName>
</protein>
<name>A0A2S2CR02_9PROT</name>
<proteinExistence type="predicted"/>
<evidence type="ECO:0000313" key="2">
    <source>
        <dbReference type="Proteomes" id="UP000245629"/>
    </source>
</evidence>
<dbReference type="Proteomes" id="UP000245629">
    <property type="component" value="Chromosome 2"/>
</dbReference>
<evidence type="ECO:0000313" key="1">
    <source>
        <dbReference type="EMBL" id="AWK86855.1"/>
    </source>
</evidence>
<organism evidence="1 2">
    <name type="scientific">Azospirillum thermophilum</name>
    <dbReference type="NCBI Taxonomy" id="2202148"/>
    <lineage>
        <taxon>Bacteria</taxon>
        <taxon>Pseudomonadati</taxon>
        <taxon>Pseudomonadota</taxon>
        <taxon>Alphaproteobacteria</taxon>
        <taxon>Rhodospirillales</taxon>
        <taxon>Azospirillaceae</taxon>
        <taxon>Azospirillum</taxon>
    </lineage>
</organism>
<accession>A0A2S2CR02</accession>
<dbReference type="KEGG" id="azz:DEW08_11990"/>
<dbReference type="EMBL" id="CP029353">
    <property type="protein sequence ID" value="AWK86855.1"/>
    <property type="molecule type" value="Genomic_DNA"/>
</dbReference>
<dbReference type="RefSeq" id="WP_109327395.1">
    <property type="nucleotide sequence ID" value="NZ_CP029353.1"/>
</dbReference>
<dbReference type="OrthoDB" id="7305750at2"/>
<keyword evidence="2" id="KW-1185">Reference proteome</keyword>
<dbReference type="AlphaFoldDB" id="A0A2S2CR02"/>